<feature type="transmembrane region" description="Helical" evidence="6">
    <location>
        <begin position="718"/>
        <end position="737"/>
    </location>
</feature>
<dbReference type="GO" id="GO:0022857">
    <property type="term" value="F:transmembrane transporter activity"/>
    <property type="evidence" value="ECO:0007669"/>
    <property type="project" value="TreeGrafter"/>
</dbReference>
<feature type="transmembrane region" description="Helical" evidence="6">
    <location>
        <begin position="327"/>
        <end position="353"/>
    </location>
</feature>
<dbReference type="Pfam" id="PF02687">
    <property type="entry name" value="FtsX"/>
    <property type="match status" value="2"/>
</dbReference>
<proteinExistence type="predicted"/>
<evidence type="ECO:0000313" key="9">
    <source>
        <dbReference type="EMBL" id="NER17336.1"/>
    </source>
</evidence>
<name>A0A6M0CHB9_9FLAO</name>
<evidence type="ECO:0000256" key="1">
    <source>
        <dbReference type="ARBA" id="ARBA00004651"/>
    </source>
</evidence>
<accession>A0A6M0CHB9</accession>
<comment type="caution">
    <text evidence="9">The sequence shown here is derived from an EMBL/GenBank/DDBJ whole genome shotgun (WGS) entry which is preliminary data.</text>
</comment>
<keyword evidence="4 6" id="KW-1133">Transmembrane helix</keyword>
<feature type="transmembrane region" description="Helical" evidence="6">
    <location>
        <begin position="21"/>
        <end position="41"/>
    </location>
</feature>
<feature type="domain" description="ABC3 transporter permease C-terminal" evidence="7">
    <location>
        <begin position="669"/>
        <end position="775"/>
    </location>
</feature>
<keyword evidence="2" id="KW-1003">Cell membrane</keyword>
<keyword evidence="3 6" id="KW-0812">Transmembrane</keyword>
<dbReference type="Pfam" id="PF12704">
    <property type="entry name" value="MacB_PCD"/>
    <property type="match status" value="1"/>
</dbReference>
<organism evidence="9 10">
    <name type="scientific">Spongiivirga citrea</name>
    <dbReference type="NCBI Taxonomy" id="1481457"/>
    <lineage>
        <taxon>Bacteria</taxon>
        <taxon>Pseudomonadati</taxon>
        <taxon>Bacteroidota</taxon>
        <taxon>Flavobacteriia</taxon>
        <taxon>Flavobacteriales</taxon>
        <taxon>Flavobacteriaceae</taxon>
        <taxon>Spongiivirga</taxon>
    </lineage>
</organism>
<evidence type="ECO:0000256" key="4">
    <source>
        <dbReference type="ARBA" id="ARBA00022989"/>
    </source>
</evidence>
<reference evidence="9 10" key="1">
    <citation type="submission" date="2020-01" db="EMBL/GenBank/DDBJ databases">
        <title>Spongiivirga citrea KCTC 32990T.</title>
        <authorList>
            <person name="Wang G."/>
        </authorList>
    </citation>
    <scope>NUCLEOTIDE SEQUENCE [LARGE SCALE GENOMIC DNA]</scope>
    <source>
        <strain evidence="9 10">KCTC 32990</strain>
    </source>
</reference>
<evidence type="ECO:0000259" key="7">
    <source>
        <dbReference type="Pfam" id="PF02687"/>
    </source>
</evidence>
<evidence type="ECO:0000313" key="10">
    <source>
        <dbReference type="Proteomes" id="UP000474296"/>
    </source>
</evidence>
<dbReference type="PROSITE" id="PS51257">
    <property type="entry name" value="PROKAR_LIPOPROTEIN"/>
    <property type="match status" value="1"/>
</dbReference>
<evidence type="ECO:0000256" key="2">
    <source>
        <dbReference type="ARBA" id="ARBA00022475"/>
    </source>
</evidence>
<feature type="transmembrane region" description="Helical" evidence="6">
    <location>
        <begin position="743"/>
        <end position="767"/>
    </location>
</feature>
<dbReference type="Proteomes" id="UP000474296">
    <property type="component" value="Unassembled WGS sequence"/>
</dbReference>
<dbReference type="PANTHER" id="PTHR30572">
    <property type="entry name" value="MEMBRANE COMPONENT OF TRANSPORTER-RELATED"/>
    <property type="match status" value="1"/>
</dbReference>
<keyword evidence="10" id="KW-1185">Reference proteome</keyword>
<dbReference type="RefSeq" id="WP_164031721.1">
    <property type="nucleotide sequence ID" value="NZ_JAABOQ010000003.1"/>
</dbReference>
<feature type="domain" description="MacB-like periplasmic core" evidence="8">
    <location>
        <begin position="20"/>
        <end position="224"/>
    </location>
</feature>
<keyword evidence="5 6" id="KW-0472">Membrane</keyword>
<protein>
    <submittedName>
        <fullName evidence="9">FtsX-like permease family protein</fullName>
    </submittedName>
</protein>
<dbReference type="EMBL" id="JAABOQ010000003">
    <property type="protein sequence ID" value="NER17336.1"/>
    <property type="molecule type" value="Genomic_DNA"/>
</dbReference>
<feature type="transmembrane region" description="Helical" evidence="6">
    <location>
        <begin position="373"/>
        <end position="397"/>
    </location>
</feature>
<evidence type="ECO:0000256" key="5">
    <source>
        <dbReference type="ARBA" id="ARBA00023136"/>
    </source>
</evidence>
<dbReference type="PANTHER" id="PTHR30572:SF18">
    <property type="entry name" value="ABC-TYPE MACROLIDE FAMILY EXPORT SYSTEM PERMEASE COMPONENT 2"/>
    <property type="match status" value="1"/>
</dbReference>
<feature type="domain" description="ABC3 transporter permease C-terminal" evidence="7">
    <location>
        <begin position="286"/>
        <end position="402"/>
    </location>
</feature>
<dbReference type="InterPro" id="IPR025857">
    <property type="entry name" value="MacB_PCD"/>
</dbReference>
<evidence type="ECO:0000256" key="6">
    <source>
        <dbReference type="SAM" id="Phobius"/>
    </source>
</evidence>
<feature type="transmembrane region" description="Helical" evidence="6">
    <location>
        <begin position="280"/>
        <end position="302"/>
    </location>
</feature>
<feature type="transmembrane region" description="Helical" evidence="6">
    <location>
        <begin position="665"/>
        <end position="690"/>
    </location>
</feature>
<dbReference type="GO" id="GO:0005886">
    <property type="term" value="C:plasma membrane"/>
    <property type="evidence" value="ECO:0007669"/>
    <property type="project" value="UniProtKB-SubCell"/>
</dbReference>
<evidence type="ECO:0000259" key="8">
    <source>
        <dbReference type="Pfam" id="PF12704"/>
    </source>
</evidence>
<dbReference type="InterPro" id="IPR003838">
    <property type="entry name" value="ABC3_permease_C"/>
</dbReference>
<sequence length="789" mass="89077">MFKNYIKIAWRNLVKSKSFSILNVLGLSTGMACSILILLWVQNEVSYDQFHIDSERTYRFIVNSGDFKTAVSSAGMGPDLRDELSEIESIVRITKFQDVLFNVDDTVYEEKNFMYVDNNFLSFFDFPLVRGAKSTALKDPNTIVLTESMAKKYFGEEDALGQTIKFNDSKNWKVTGVLKDLPPNSHFKFDFIAPTATIAKENKNFVNKTWGNFDYYSYFKLNKNVALSDTGVSDLEAKINAIADERLDNDIFNFRLQPLADIHLYSDLQLDVAGHGNIQYVNIFFIVALFILVVACINFMNLSTARSAKRAKEVGMRKAIGAHRGQLILQFLSESMLLSCISLLIAVGLVLLALPFFNEISGKVLSIDITDGYLWLGLLVIVLVTGFFAGSYPALYLSGFNPIKVLQGNLKKTGGNLFFRNGLVTMQFVISTVLIVGTAVVYNQLNFIKDKNLGFDKSNMIIIPFRGEMREKQDALKATLQQNPLLKNYSVFSNMPTDLDTGTTDISWEGKDENDGLVVPDLRMDDRFIDLFGIELLAGRGFNDQFNINGKNLVINETLMKLMGKNLDNIIGEKFAFNDIDAQVIGVVKDFHFKPLQYDIEPLVLTQRNNDARFLAIRTTINQTQASIEALENIYTELNPAFPFTYSFLDTDLENMYNGEQKMGMIFNMLAILAIFISCLGIYGLSAFMAEQRIKEIGIRKVLGATTISLVNLLSKDFFKLVLLALVIAIPLSWYYLNEWLQVFAYHINISWWMFAIAAITVFLITLTTVSYQSITTALSNPIKNLRTE</sequence>
<comment type="subcellular location">
    <subcellularLocation>
        <location evidence="1">Cell membrane</location>
        <topology evidence="1">Multi-pass membrane protein</topology>
    </subcellularLocation>
</comment>
<dbReference type="InterPro" id="IPR050250">
    <property type="entry name" value="Macrolide_Exporter_MacB"/>
</dbReference>
<evidence type="ECO:0000256" key="3">
    <source>
        <dbReference type="ARBA" id="ARBA00022692"/>
    </source>
</evidence>
<gene>
    <name evidence="9" type="ORF">GWK10_08940</name>
</gene>
<feature type="transmembrane region" description="Helical" evidence="6">
    <location>
        <begin position="418"/>
        <end position="442"/>
    </location>
</feature>
<dbReference type="AlphaFoldDB" id="A0A6M0CHB9"/>